<name>A0A6P8IX95_ACTTE</name>
<dbReference type="GO" id="GO:0031507">
    <property type="term" value="P:heterochromatin formation"/>
    <property type="evidence" value="ECO:0007669"/>
    <property type="project" value="TreeGrafter"/>
</dbReference>
<comment type="subcellular location">
    <subcellularLocation>
        <location evidence="1">Nucleus</location>
    </subcellularLocation>
</comment>
<dbReference type="FunCoup" id="A0A6P8IX95">
    <property type="interactions" value="2682"/>
</dbReference>
<accession>A0A6P8IX95</accession>
<comment type="similarity">
    <text evidence="5">Belongs to the intermediate filament family.</text>
</comment>
<dbReference type="Gene3D" id="1.20.5.1160">
    <property type="entry name" value="Vasodilator-stimulated phosphoprotein"/>
    <property type="match status" value="1"/>
</dbReference>
<keyword evidence="2 5" id="KW-0403">Intermediate filament</keyword>
<dbReference type="Pfam" id="PF00932">
    <property type="entry name" value="LTD"/>
    <property type="match status" value="1"/>
</dbReference>
<dbReference type="PROSITE" id="PS51841">
    <property type="entry name" value="LTD"/>
    <property type="match status" value="1"/>
</dbReference>
<dbReference type="PROSITE" id="PS51842">
    <property type="entry name" value="IF_ROD_2"/>
    <property type="match status" value="1"/>
</dbReference>
<protein>
    <submittedName>
        <fullName evidence="11">Lamin-A-like isoform X1</fullName>
    </submittedName>
</protein>
<evidence type="ECO:0000256" key="6">
    <source>
        <dbReference type="SAM" id="Coils"/>
    </source>
</evidence>
<dbReference type="Pfam" id="PF00038">
    <property type="entry name" value="Filament"/>
    <property type="match status" value="1"/>
</dbReference>
<dbReference type="InterPro" id="IPR036149">
    <property type="entry name" value="APC_N_sf"/>
</dbReference>
<feature type="region of interest" description="Disordered" evidence="7">
    <location>
        <begin position="399"/>
        <end position="432"/>
    </location>
</feature>
<reference evidence="11" key="1">
    <citation type="submission" date="2025-08" db="UniProtKB">
        <authorList>
            <consortium name="RefSeq"/>
        </authorList>
    </citation>
    <scope>IDENTIFICATION</scope>
    <source>
        <tissue evidence="11">Tentacle</tissue>
    </source>
</reference>
<dbReference type="PANTHER" id="PTHR45721">
    <property type="entry name" value="LAMIN DM0-RELATED"/>
    <property type="match status" value="1"/>
</dbReference>
<keyword evidence="10" id="KW-1185">Reference proteome</keyword>
<gene>
    <name evidence="11" type="primary">LOC116306100</name>
</gene>
<evidence type="ECO:0000256" key="2">
    <source>
        <dbReference type="ARBA" id="ARBA00022754"/>
    </source>
</evidence>
<dbReference type="InterPro" id="IPR001322">
    <property type="entry name" value="Lamin_tail_dom"/>
</dbReference>
<dbReference type="Gene3D" id="2.60.40.1260">
    <property type="entry name" value="Lamin Tail domain"/>
    <property type="match status" value="1"/>
</dbReference>
<dbReference type="Gene3D" id="1.20.5.170">
    <property type="match status" value="1"/>
</dbReference>
<evidence type="ECO:0000256" key="4">
    <source>
        <dbReference type="ARBA" id="ARBA00023242"/>
    </source>
</evidence>
<dbReference type="SUPFAM" id="SSF74853">
    <property type="entry name" value="Lamin A/C globular tail domain"/>
    <property type="match status" value="1"/>
</dbReference>
<evidence type="ECO:0000313" key="10">
    <source>
        <dbReference type="Proteomes" id="UP000515163"/>
    </source>
</evidence>
<dbReference type="GeneID" id="116306100"/>
<evidence type="ECO:0000313" key="11">
    <source>
        <dbReference type="RefSeq" id="XP_031571996.1"/>
    </source>
</evidence>
<dbReference type="GO" id="GO:0051664">
    <property type="term" value="P:nuclear pore localization"/>
    <property type="evidence" value="ECO:0007669"/>
    <property type="project" value="TreeGrafter"/>
</dbReference>
<evidence type="ECO:0000256" key="7">
    <source>
        <dbReference type="SAM" id="MobiDB-lite"/>
    </source>
</evidence>
<dbReference type="GO" id="GO:0005882">
    <property type="term" value="C:intermediate filament"/>
    <property type="evidence" value="ECO:0007669"/>
    <property type="project" value="UniProtKB-KW"/>
</dbReference>
<dbReference type="Proteomes" id="UP000515163">
    <property type="component" value="Unplaced"/>
</dbReference>
<keyword evidence="4" id="KW-0539">Nucleus</keyword>
<dbReference type="PANTHER" id="PTHR45721:SF11">
    <property type="entry name" value="LAMIN DM0-RELATED"/>
    <property type="match status" value="1"/>
</dbReference>
<dbReference type="GO" id="GO:0090435">
    <property type="term" value="P:protein localization to nuclear envelope"/>
    <property type="evidence" value="ECO:0007669"/>
    <property type="project" value="TreeGrafter"/>
</dbReference>
<dbReference type="OrthoDB" id="102442at2759"/>
<feature type="domain" description="LTD" evidence="8">
    <location>
        <begin position="428"/>
        <end position="545"/>
    </location>
</feature>
<feature type="coiled-coil region" evidence="6">
    <location>
        <begin position="250"/>
        <end position="313"/>
    </location>
</feature>
<feature type="region of interest" description="Disordered" evidence="7">
    <location>
        <begin position="1"/>
        <end position="36"/>
    </location>
</feature>
<feature type="compositionally biased region" description="Low complexity" evidence="7">
    <location>
        <begin position="1"/>
        <end position="18"/>
    </location>
</feature>
<organism evidence="10 11">
    <name type="scientific">Actinia tenebrosa</name>
    <name type="common">Australian red waratah sea anemone</name>
    <dbReference type="NCBI Taxonomy" id="6105"/>
    <lineage>
        <taxon>Eukaryota</taxon>
        <taxon>Metazoa</taxon>
        <taxon>Cnidaria</taxon>
        <taxon>Anthozoa</taxon>
        <taxon>Hexacorallia</taxon>
        <taxon>Actiniaria</taxon>
        <taxon>Actiniidae</taxon>
        <taxon>Actinia</taxon>
    </lineage>
</organism>
<evidence type="ECO:0000256" key="1">
    <source>
        <dbReference type="ARBA" id="ARBA00004123"/>
    </source>
</evidence>
<dbReference type="InterPro" id="IPR039008">
    <property type="entry name" value="IF_rod_dom"/>
</dbReference>
<dbReference type="GO" id="GO:0005652">
    <property type="term" value="C:nuclear lamina"/>
    <property type="evidence" value="ECO:0007669"/>
    <property type="project" value="TreeGrafter"/>
</dbReference>
<evidence type="ECO:0000259" key="9">
    <source>
        <dbReference type="PROSITE" id="PS51842"/>
    </source>
</evidence>
<dbReference type="SUPFAM" id="SSF64593">
    <property type="entry name" value="Intermediate filament protein, coiled coil region"/>
    <property type="match status" value="2"/>
</dbReference>
<dbReference type="SMART" id="SM01391">
    <property type="entry name" value="Filament"/>
    <property type="match status" value="1"/>
</dbReference>
<dbReference type="RefSeq" id="XP_031571996.1">
    <property type="nucleotide sequence ID" value="XM_031716136.1"/>
</dbReference>
<proteinExistence type="inferred from homology"/>
<dbReference type="GO" id="GO:0006998">
    <property type="term" value="P:nuclear envelope organization"/>
    <property type="evidence" value="ECO:0007669"/>
    <property type="project" value="TreeGrafter"/>
</dbReference>
<dbReference type="InterPro" id="IPR036415">
    <property type="entry name" value="Lamin_tail_dom_sf"/>
</dbReference>
<dbReference type="GO" id="GO:0005200">
    <property type="term" value="F:structural constituent of cytoskeleton"/>
    <property type="evidence" value="ECO:0007669"/>
    <property type="project" value="TreeGrafter"/>
</dbReference>
<evidence type="ECO:0000259" key="8">
    <source>
        <dbReference type="PROSITE" id="PS51841"/>
    </source>
</evidence>
<evidence type="ECO:0000256" key="5">
    <source>
        <dbReference type="RuleBase" id="RU000685"/>
    </source>
</evidence>
<dbReference type="GO" id="GO:0007097">
    <property type="term" value="P:nuclear migration"/>
    <property type="evidence" value="ECO:0007669"/>
    <property type="project" value="TreeGrafter"/>
</dbReference>
<dbReference type="InterPro" id="IPR018039">
    <property type="entry name" value="IF_conserved"/>
</dbReference>
<feature type="domain" description="IF rod" evidence="9">
    <location>
        <begin position="36"/>
        <end position="395"/>
    </location>
</feature>
<dbReference type="PROSITE" id="PS00226">
    <property type="entry name" value="IF_ROD_1"/>
    <property type="match status" value="1"/>
</dbReference>
<evidence type="ECO:0000256" key="3">
    <source>
        <dbReference type="ARBA" id="ARBA00023054"/>
    </source>
</evidence>
<keyword evidence="3 6" id="KW-0175">Coiled coil</keyword>
<sequence>MATAMKSPASSSSQTPEQSRSRFEGISPTRITRNQEKLELQHLNDRLATYIDRMRNLEEQNSMLRSEVTTTKETVEKEVDNVKSMYEAELADARRLLDETAKDKAKQQIDSSKNSALATEYKAKYEKESAARKKADKELNDLKKQLADKENQLSKVNTEARNLEEVMRELQSECQELKDALESAKYALEQETLSRVDLENKLQSLKEELIFKKSVYDKELTEIRSQLKTVETKRTVIETDYENKYESVLMEKLQELREDYDLEGHKFKEETELLYSSKYEELKAQQEKDSSIIAKLREENRDLSSLVDTLRSDLNQELAKSKALSQRVSDLHDLRSQDKKKADEAIVLRETEITELRTNIDEALKDYEDLMGVKVALDMEIAAYRKLLEGEEYRLNITPPSSPVFGGTPGSGRSRRGAKRARTEETESTITTTTTAEGAIQIIESDPEGKFIKLFNSGDKDEPLGGWTIQRQVGKEDPVVYKFTPKYVLKGNSYVTVYASQGGGHHKPPAELVFKQQESWGSGNEVRTALINAGGEELATLTEEKVFEQYCKDTIDGQRRKREGELNKGCSLM</sequence>
<dbReference type="InParanoid" id="A0A6P8IX95"/>
<dbReference type="KEGG" id="aten:116306100"/>
<dbReference type="SUPFAM" id="SSF58050">
    <property type="entry name" value="N-terminal coiled coil domain from apc"/>
    <property type="match status" value="1"/>
</dbReference>
<dbReference type="AlphaFoldDB" id="A0A6P8IX95"/>